<proteinExistence type="predicted"/>
<dbReference type="InParanoid" id="K0IIH8"/>
<gene>
    <name evidence="1" type="ordered locus">Ngar_c19110</name>
</gene>
<organism evidence="1 2">
    <name type="scientific">Nitrososphaera gargensis (strain Ga9.2)</name>
    <dbReference type="NCBI Taxonomy" id="1237085"/>
    <lineage>
        <taxon>Archaea</taxon>
        <taxon>Nitrososphaerota</taxon>
        <taxon>Nitrososphaeria</taxon>
        <taxon>Nitrososphaerales</taxon>
        <taxon>Nitrososphaeraceae</taxon>
        <taxon>Nitrososphaera</taxon>
    </lineage>
</organism>
<dbReference type="SUPFAM" id="SSF55073">
    <property type="entry name" value="Nucleotide cyclase"/>
    <property type="match status" value="1"/>
</dbReference>
<dbReference type="BioCyc" id="CNIT1237085:G1324-1909-MONOMER"/>
<dbReference type="RefSeq" id="WP_015019380.1">
    <property type="nucleotide sequence ID" value="NC_018719.1"/>
</dbReference>
<dbReference type="KEGG" id="nga:Ngar_c19110"/>
<dbReference type="Proteomes" id="UP000008037">
    <property type="component" value="Chromosome"/>
</dbReference>
<dbReference type="OrthoDB" id="2830at2157"/>
<sequence length="100" mass="10799">MKFKNVLDCGLTMGIASIMLNAKMLSEKLPPIQYRISADYGEVSVARSASSQSEDLFGSAMNICAKINSKAKPNGLVIGEALFDKGMNMSLSHLKRDSLV</sequence>
<name>K0IIH8_NITGG</name>
<reference evidence="1 2" key="1">
    <citation type="journal article" date="2012" name="Environ. Microbiol.">
        <title>The genome of the ammonia-oxidizing Candidatus Nitrososphaera gargensis: insights into metabolic versatility and environmental adaptations.</title>
        <authorList>
            <person name="Spang A."/>
            <person name="Poehlein A."/>
            <person name="Offre P."/>
            <person name="Zumbragel S."/>
            <person name="Haider S."/>
            <person name="Rychlik N."/>
            <person name="Nowka B."/>
            <person name="Schmeisser C."/>
            <person name="Lebedeva E.V."/>
            <person name="Rattei T."/>
            <person name="Bohm C."/>
            <person name="Schmid M."/>
            <person name="Galushko A."/>
            <person name="Hatzenpichler R."/>
            <person name="Weinmaier T."/>
            <person name="Daniel R."/>
            <person name="Schleper C."/>
            <person name="Spieck E."/>
            <person name="Streit W."/>
            <person name="Wagner M."/>
        </authorList>
    </citation>
    <scope>NUCLEOTIDE SEQUENCE [LARGE SCALE GENOMIC DNA]</scope>
    <source>
        <strain evidence="2">Ga9.2</strain>
    </source>
</reference>
<dbReference type="Gene3D" id="3.30.70.1230">
    <property type="entry name" value="Nucleotide cyclase"/>
    <property type="match status" value="1"/>
</dbReference>
<evidence type="ECO:0000313" key="1">
    <source>
        <dbReference type="EMBL" id="AFU58843.1"/>
    </source>
</evidence>
<dbReference type="AlphaFoldDB" id="K0IIH8"/>
<dbReference type="EMBL" id="CP002408">
    <property type="protein sequence ID" value="AFU58843.1"/>
    <property type="molecule type" value="Genomic_DNA"/>
</dbReference>
<keyword evidence="2" id="KW-1185">Reference proteome</keyword>
<evidence type="ECO:0000313" key="2">
    <source>
        <dbReference type="Proteomes" id="UP000008037"/>
    </source>
</evidence>
<accession>K0IIH8</accession>
<keyword evidence="1" id="KW-0808">Transferase</keyword>
<dbReference type="GO" id="GO:0016740">
    <property type="term" value="F:transferase activity"/>
    <property type="evidence" value="ECO:0007669"/>
    <property type="project" value="UniProtKB-KW"/>
</dbReference>
<dbReference type="InterPro" id="IPR029787">
    <property type="entry name" value="Nucleotide_cyclase"/>
</dbReference>
<dbReference type="EC" id="2.7.3.-" evidence="1"/>
<protein>
    <submittedName>
        <fullName evidence="1">Putative adenylate cyclase</fullName>
        <ecNumber evidence="1">2.7.3.-</ecNumber>
    </submittedName>
</protein>
<dbReference type="GeneID" id="13795774"/>
<dbReference type="HOGENOM" id="CLU_2299430_0_0_2"/>